<comment type="caution">
    <text evidence="2">The sequence shown here is derived from an EMBL/GenBank/DDBJ whole genome shotgun (WGS) entry which is preliminary data.</text>
</comment>
<name>A0A7J7E1H7_TRIWF</name>
<dbReference type="AlphaFoldDB" id="A0A7J7E1H7"/>
<evidence type="ECO:0000256" key="1">
    <source>
        <dbReference type="SAM" id="MobiDB-lite"/>
    </source>
</evidence>
<dbReference type="Proteomes" id="UP000593562">
    <property type="component" value="Unassembled WGS sequence"/>
</dbReference>
<accession>A0A7J7E1H7</accession>
<organism evidence="2 3">
    <name type="scientific">Tripterygium wilfordii</name>
    <name type="common">Thunder God vine</name>
    <dbReference type="NCBI Taxonomy" id="458696"/>
    <lineage>
        <taxon>Eukaryota</taxon>
        <taxon>Viridiplantae</taxon>
        <taxon>Streptophyta</taxon>
        <taxon>Embryophyta</taxon>
        <taxon>Tracheophyta</taxon>
        <taxon>Spermatophyta</taxon>
        <taxon>Magnoliopsida</taxon>
        <taxon>eudicotyledons</taxon>
        <taxon>Gunneridae</taxon>
        <taxon>Pentapetalae</taxon>
        <taxon>rosids</taxon>
        <taxon>fabids</taxon>
        <taxon>Celastrales</taxon>
        <taxon>Celastraceae</taxon>
        <taxon>Tripterygium</taxon>
    </lineage>
</organism>
<proteinExistence type="predicted"/>
<sequence>MPPLLMGCDIVGRKLLGHCLLQIPSRQAGECRVFTKLELTEKLLDIASLLGKSTATQRGQQQTTLDNTQSGQQQTMLDSNPSWSTAYHVGQQPRVAIVVSSRPRWTTTQCGQQQSGLDRNPTWSTTNHAGQHPTWSAADHSGQHPAWSTTDHAGQQPACSAADHCNKSLSLPSPSTWVWFNEYEDDREICRCQNFFIRWEQLLRLDVRLSRKKVDKKLPLQSVRLSISKQSSSEVKCSSKLLWIGSLIRLEILDFEIENGFRASSESVNGFQASSDF</sequence>
<feature type="region of interest" description="Disordered" evidence="1">
    <location>
        <begin position="55"/>
        <end position="76"/>
    </location>
</feature>
<dbReference type="EMBL" id="JAAARO010000001">
    <property type="protein sequence ID" value="KAF5752500.1"/>
    <property type="molecule type" value="Genomic_DNA"/>
</dbReference>
<dbReference type="InParanoid" id="A0A7J7E1H7"/>
<feature type="compositionally biased region" description="Polar residues" evidence="1">
    <location>
        <begin position="107"/>
        <end position="129"/>
    </location>
</feature>
<reference evidence="2 3" key="1">
    <citation type="journal article" date="2020" name="Nat. Commun.">
        <title>Genome of Tripterygium wilfordii and identification of cytochrome P450 involved in triptolide biosynthesis.</title>
        <authorList>
            <person name="Tu L."/>
            <person name="Su P."/>
            <person name="Zhang Z."/>
            <person name="Gao L."/>
            <person name="Wang J."/>
            <person name="Hu T."/>
            <person name="Zhou J."/>
            <person name="Zhang Y."/>
            <person name="Zhao Y."/>
            <person name="Liu Y."/>
            <person name="Song Y."/>
            <person name="Tong Y."/>
            <person name="Lu Y."/>
            <person name="Yang J."/>
            <person name="Xu C."/>
            <person name="Jia M."/>
            <person name="Peters R.J."/>
            <person name="Huang L."/>
            <person name="Gao W."/>
        </authorList>
    </citation>
    <scope>NUCLEOTIDE SEQUENCE [LARGE SCALE GENOMIC DNA]</scope>
    <source>
        <strain evidence="3">cv. XIE 37</strain>
        <tissue evidence="2">Leaf</tissue>
    </source>
</reference>
<evidence type="ECO:0000313" key="3">
    <source>
        <dbReference type="Proteomes" id="UP000593562"/>
    </source>
</evidence>
<gene>
    <name evidence="2" type="ORF">HS088_TW01G00412</name>
</gene>
<feature type="region of interest" description="Disordered" evidence="1">
    <location>
        <begin position="107"/>
        <end position="159"/>
    </location>
</feature>
<evidence type="ECO:0000313" key="2">
    <source>
        <dbReference type="EMBL" id="KAF5752500.1"/>
    </source>
</evidence>
<keyword evidence="3" id="KW-1185">Reference proteome</keyword>
<protein>
    <submittedName>
        <fullName evidence="2">Uncharacterized protein</fullName>
    </submittedName>
</protein>